<reference evidence="4" key="1">
    <citation type="submission" date="2015-07" db="EMBL/GenBank/DDBJ databases">
        <title>Fjat-10053 dsm26.</title>
        <authorList>
            <person name="Liu B."/>
            <person name="Wang J."/>
            <person name="Zhu Y."/>
            <person name="Liu G."/>
            <person name="Chen Q."/>
            <person name="Chen Z."/>
            <person name="Lan J."/>
            <person name="Che J."/>
            <person name="Ge C."/>
            <person name="Shi H."/>
            <person name="Pan Z."/>
            <person name="Liu X."/>
        </authorList>
    </citation>
    <scope>NUCLEOTIDE SEQUENCE [LARGE SCALE GENOMIC DNA]</scope>
    <source>
        <strain evidence="4">DSM 26</strain>
    </source>
</reference>
<accession>A0A0L0QMM1</accession>
<dbReference type="Gene3D" id="6.10.250.360">
    <property type="match status" value="1"/>
</dbReference>
<comment type="caution">
    <text evidence="3">The sequence shown here is derived from an EMBL/GenBank/DDBJ whole genome shotgun (WGS) entry which is preliminary data.</text>
</comment>
<dbReference type="SUPFAM" id="SSF46955">
    <property type="entry name" value="Putative DNA-binding domain"/>
    <property type="match status" value="1"/>
</dbReference>
<keyword evidence="1" id="KW-0238">DNA-binding</keyword>
<organism evidence="3 4">
    <name type="scientific">Virgibacillus pantothenticus</name>
    <dbReference type="NCBI Taxonomy" id="1473"/>
    <lineage>
        <taxon>Bacteria</taxon>
        <taxon>Bacillati</taxon>
        <taxon>Bacillota</taxon>
        <taxon>Bacilli</taxon>
        <taxon>Bacillales</taxon>
        <taxon>Bacillaceae</taxon>
        <taxon>Virgibacillus</taxon>
    </lineage>
</organism>
<evidence type="ECO:0000313" key="3">
    <source>
        <dbReference type="EMBL" id="KNE19503.1"/>
    </source>
</evidence>
<gene>
    <name evidence="3" type="ORF">AFK71_13540</name>
</gene>
<evidence type="ECO:0000256" key="1">
    <source>
        <dbReference type="ARBA" id="ARBA00023125"/>
    </source>
</evidence>
<sequence length="255" mass="29718">MENYSIGELAKKTNTSIRTLHYYDEIGLLKADKCSNSGHRLYTEDDIRKLQKIVVFKFLGYSLREIKELMNESTFDFNLNRTLYYQKKALEEKKAQISTALKAINRTVKLLEEVGEVDSEVLMSLIHSIQTEKEQQLWLEQFAPKEAIEHLFDKPEAEMLAFDKEFIELSKKVKRLKNRPVDDSEVQAMVAKNMETNLAYVGEGKIAAISEIDLDNMDVEAVKNMTTSPFTRDEEEWLQQAIGYYMTKHHFDSRR</sequence>
<dbReference type="RefSeq" id="WP_050352039.1">
    <property type="nucleotide sequence ID" value="NZ_CP073011.1"/>
</dbReference>
<dbReference type="PANTHER" id="PTHR30204">
    <property type="entry name" value="REDOX-CYCLING DRUG-SENSING TRANSCRIPTIONAL ACTIVATOR SOXR"/>
    <property type="match status" value="1"/>
</dbReference>
<evidence type="ECO:0000259" key="2">
    <source>
        <dbReference type="PROSITE" id="PS50937"/>
    </source>
</evidence>
<dbReference type="PATRIC" id="fig|1473.5.peg.1317"/>
<dbReference type="InterPro" id="IPR000551">
    <property type="entry name" value="MerR-type_HTH_dom"/>
</dbReference>
<dbReference type="PANTHER" id="PTHR30204:SF96">
    <property type="entry name" value="CHROMOSOME-ANCHORING PROTEIN RACA"/>
    <property type="match status" value="1"/>
</dbReference>
<feature type="domain" description="HTH merR-type" evidence="2">
    <location>
        <begin position="3"/>
        <end position="72"/>
    </location>
</feature>
<dbReference type="Gene3D" id="1.10.1660.10">
    <property type="match status" value="1"/>
</dbReference>
<keyword evidence="4" id="KW-1185">Reference proteome</keyword>
<dbReference type="GeneID" id="66871487"/>
<dbReference type="AlphaFoldDB" id="A0A0L0QMM1"/>
<dbReference type="InterPro" id="IPR009061">
    <property type="entry name" value="DNA-bd_dom_put_sf"/>
</dbReference>
<dbReference type="SMART" id="SM00422">
    <property type="entry name" value="HTH_MERR"/>
    <property type="match status" value="1"/>
</dbReference>
<dbReference type="Proteomes" id="UP000036780">
    <property type="component" value="Unassembled WGS sequence"/>
</dbReference>
<dbReference type="EMBL" id="LGTO01000007">
    <property type="protein sequence ID" value="KNE19503.1"/>
    <property type="molecule type" value="Genomic_DNA"/>
</dbReference>
<dbReference type="PROSITE" id="PS50937">
    <property type="entry name" value="HTH_MERR_2"/>
    <property type="match status" value="1"/>
</dbReference>
<dbReference type="GO" id="GO:0003700">
    <property type="term" value="F:DNA-binding transcription factor activity"/>
    <property type="evidence" value="ECO:0007669"/>
    <property type="project" value="InterPro"/>
</dbReference>
<dbReference type="GO" id="GO:0003677">
    <property type="term" value="F:DNA binding"/>
    <property type="evidence" value="ECO:0007669"/>
    <property type="project" value="UniProtKB-KW"/>
</dbReference>
<proteinExistence type="predicted"/>
<protein>
    <submittedName>
        <fullName evidence="3">MerR family transcriptional regulator</fullName>
    </submittedName>
</protein>
<dbReference type="Pfam" id="PF13411">
    <property type="entry name" value="MerR_1"/>
    <property type="match status" value="1"/>
</dbReference>
<evidence type="ECO:0000313" key="4">
    <source>
        <dbReference type="Proteomes" id="UP000036780"/>
    </source>
</evidence>
<dbReference type="InterPro" id="IPR047057">
    <property type="entry name" value="MerR_fam"/>
</dbReference>
<name>A0A0L0QMM1_VIRPA</name>
<dbReference type="CDD" id="cd01106">
    <property type="entry name" value="HTH_TipAL-Mta"/>
    <property type="match status" value="1"/>
</dbReference>
<dbReference type="PRINTS" id="PR00040">
    <property type="entry name" value="HTHMERR"/>
</dbReference>
<dbReference type="OrthoDB" id="1894615at2"/>